<dbReference type="AlphaFoldDB" id="A0A1Q2L4W1"/>
<dbReference type="Proteomes" id="UP000188184">
    <property type="component" value="Plasmid unnamed1"/>
</dbReference>
<organism evidence="1 2">
    <name type="scientific">Planococcus lenghuensis</name>
    <dbReference type="NCBI Taxonomy" id="2213202"/>
    <lineage>
        <taxon>Bacteria</taxon>
        <taxon>Bacillati</taxon>
        <taxon>Bacillota</taxon>
        <taxon>Bacilli</taxon>
        <taxon>Bacillales</taxon>
        <taxon>Caryophanaceae</taxon>
        <taxon>Planococcus</taxon>
    </lineage>
</organism>
<geneLocation type="plasmid" evidence="1 2">
    <name>unnamed1</name>
</geneLocation>
<sequence length="59" mass="7009">MAEIYHLTICAMCRRKIRTNETYTRWESAFYCEPCFDDYLDLLEPADFISGSNSERNDC</sequence>
<protein>
    <recommendedName>
        <fullName evidence="3">Small CPxCG-related zinc finger protein</fullName>
    </recommendedName>
</protein>
<evidence type="ECO:0000313" key="1">
    <source>
        <dbReference type="EMBL" id="AQQ55488.1"/>
    </source>
</evidence>
<evidence type="ECO:0008006" key="3">
    <source>
        <dbReference type="Google" id="ProtNLM"/>
    </source>
</evidence>
<gene>
    <name evidence="1" type="ORF">B0X71_20275</name>
</gene>
<dbReference type="KEGG" id="pmar:B0X71_20275"/>
<dbReference type="RefSeq" id="WP_077591340.1">
    <property type="nucleotide sequence ID" value="NZ_CP019641.1"/>
</dbReference>
<evidence type="ECO:0000313" key="2">
    <source>
        <dbReference type="Proteomes" id="UP000188184"/>
    </source>
</evidence>
<dbReference type="EMBL" id="CP019641">
    <property type="protein sequence ID" value="AQQ55488.1"/>
    <property type="molecule type" value="Genomic_DNA"/>
</dbReference>
<keyword evidence="1" id="KW-0614">Plasmid</keyword>
<name>A0A1Q2L4W1_9BACL</name>
<keyword evidence="2" id="KW-1185">Reference proteome</keyword>
<reference evidence="1 2" key="1">
    <citation type="submission" date="2017-02" db="EMBL/GenBank/DDBJ databases">
        <title>The complete genomic sequence of a novel cold adapted crude oil-degrading bacterium Planococcus qaidamina Y42.</title>
        <authorList>
            <person name="Yang R."/>
        </authorList>
    </citation>
    <scope>NUCLEOTIDE SEQUENCE [LARGE SCALE GENOMIC DNA]</scope>
    <source>
        <strain evidence="1 2">Y42</strain>
        <plasmid evidence="1 2">unnamed1</plasmid>
    </source>
</reference>
<proteinExistence type="predicted"/>
<accession>A0A1Q2L4W1</accession>